<feature type="domain" description="T-SNARE coiled-coil homology" evidence="12">
    <location>
        <begin position="126"/>
        <end position="193"/>
    </location>
</feature>
<evidence type="ECO:0000256" key="8">
    <source>
        <dbReference type="ARBA" id="ARBA00060376"/>
    </source>
</evidence>
<dbReference type="OMA" id="YRRVMTN"/>
<dbReference type="InterPro" id="IPR000727">
    <property type="entry name" value="T_SNARE_dom"/>
</dbReference>
<dbReference type="GO" id="GO:0031201">
    <property type="term" value="C:SNARE complex"/>
    <property type="evidence" value="ECO:0007669"/>
    <property type="project" value="TreeGrafter"/>
</dbReference>
<evidence type="ECO:0000313" key="14">
    <source>
        <dbReference type="Proteomes" id="UP000001568"/>
    </source>
</evidence>
<dbReference type="KEGG" id="olu:OSTLU_31153"/>
<dbReference type="SUPFAM" id="SSF47661">
    <property type="entry name" value="t-snare proteins"/>
    <property type="match status" value="1"/>
</dbReference>
<accession>A4RVZ0</accession>
<dbReference type="eggNOG" id="KOG1666">
    <property type="taxonomic scope" value="Eukaryota"/>
</dbReference>
<dbReference type="FunFam" id="1.20.5.110:FF:000002">
    <property type="entry name" value="Vesicle transport through interaction with t-SNAREsB"/>
    <property type="match status" value="1"/>
</dbReference>
<evidence type="ECO:0000256" key="9">
    <source>
        <dbReference type="SAM" id="Coils"/>
    </source>
</evidence>
<dbReference type="Proteomes" id="UP000001568">
    <property type="component" value="Chromosome 4"/>
</dbReference>
<organism evidence="13 14">
    <name type="scientific">Ostreococcus lucimarinus (strain CCE9901)</name>
    <dbReference type="NCBI Taxonomy" id="436017"/>
    <lineage>
        <taxon>Eukaryota</taxon>
        <taxon>Viridiplantae</taxon>
        <taxon>Chlorophyta</taxon>
        <taxon>Mamiellophyceae</taxon>
        <taxon>Mamiellales</taxon>
        <taxon>Bathycoccaceae</taxon>
        <taxon>Ostreococcus</taxon>
    </lineage>
</organism>
<dbReference type="Pfam" id="PF05008">
    <property type="entry name" value="V-SNARE"/>
    <property type="match status" value="1"/>
</dbReference>
<evidence type="ECO:0000256" key="11">
    <source>
        <dbReference type="SAM" id="Phobius"/>
    </source>
</evidence>
<dbReference type="GO" id="GO:0005794">
    <property type="term" value="C:Golgi apparatus"/>
    <property type="evidence" value="ECO:0007669"/>
    <property type="project" value="InterPro"/>
</dbReference>
<keyword evidence="6 9" id="KW-0175">Coiled coil</keyword>
<evidence type="ECO:0000256" key="5">
    <source>
        <dbReference type="ARBA" id="ARBA00022989"/>
    </source>
</evidence>
<feature type="coiled-coil region" evidence="9">
    <location>
        <begin position="76"/>
        <end position="103"/>
    </location>
</feature>
<evidence type="ECO:0000256" key="1">
    <source>
        <dbReference type="ARBA" id="ARBA00006108"/>
    </source>
</evidence>
<evidence type="ECO:0000256" key="7">
    <source>
        <dbReference type="ARBA" id="ARBA00023136"/>
    </source>
</evidence>
<dbReference type="PANTHER" id="PTHR21230">
    <property type="entry name" value="VESICLE TRANSPORT V-SNARE PROTEIN VTI1-RELATED"/>
    <property type="match status" value="1"/>
</dbReference>
<comment type="similarity">
    <text evidence="1">Belongs to the VTI1 family.</text>
</comment>
<keyword evidence="7 11" id="KW-0472">Membrane</keyword>
<dbReference type="Gene3D" id="1.20.5.110">
    <property type="match status" value="1"/>
</dbReference>
<dbReference type="FunFam" id="1.20.58.400:FF:000001">
    <property type="entry name" value="Vesicle transport through interaction with t-SNAREs homolog 1A"/>
    <property type="match status" value="1"/>
</dbReference>
<protein>
    <recommendedName>
        <fullName evidence="12">t-SNARE coiled-coil homology domain-containing protein</fullName>
    </recommendedName>
</protein>
<keyword evidence="4" id="KW-0653">Protein transport</keyword>
<dbReference type="GO" id="GO:0012507">
    <property type="term" value="C:ER to Golgi transport vesicle membrane"/>
    <property type="evidence" value="ECO:0007669"/>
    <property type="project" value="TreeGrafter"/>
</dbReference>
<evidence type="ECO:0000313" key="13">
    <source>
        <dbReference type="EMBL" id="ABO95524.1"/>
    </source>
</evidence>
<evidence type="ECO:0000256" key="6">
    <source>
        <dbReference type="ARBA" id="ARBA00023054"/>
    </source>
</evidence>
<dbReference type="Pfam" id="PF12352">
    <property type="entry name" value="V-SNARE_C"/>
    <property type="match status" value="1"/>
</dbReference>
<dbReference type="SUPFAM" id="SSF58038">
    <property type="entry name" value="SNARE fusion complex"/>
    <property type="match status" value="1"/>
</dbReference>
<dbReference type="GeneID" id="5001325"/>
<dbReference type="InterPro" id="IPR038407">
    <property type="entry name" value="v-SNARE_N_sf"/>
</dbReference>
<dbReference type="Gramene" id="ABO95524">
    <property type="protein sequence ID" value="ABO95524"/>
    <property type="gene ID" value="OSTLU_31153"/>
</dbReference>
<keyword evidence="3 11" id="KW-0812">Transmembrane</keyword>
<dbReference type="InterPro" id="IPR007705">
    <property type="entry name" value="Vesicle_trsprt_v-SNARE_N"/>
</dbReference>
<dbReference type="EMBL" id="CP000584">
    <property type="protein sequence ID" value="ABO95524.1"/>
    <property type="molecule type" value="Genomic_DNA"/>
</dbReference>
<dbReference type="STRING" id="436017.A4RVZ0"/>
<dbReference type="GO" id="GO:0006906">
    <property type="term" value="P:vesicle fusion"/>
    <property type="evidence" value="ECO:0007669"/>
    <property type="project" value="TreeGrafter"/>
</dbReference>
<sequence>MSAIFESYEREFCEFSSSIHRGVDGVKTAADATTRGRHAKAIEADVAECEALVRRMDLEARSVSDPAVKTPMLNKLRDYKSELAKLKRDAREASAKAAETDARDELLNTAERGNAAGASDGGMSGQAMETTERLARTGERIKDSRRSLLETEDLGVSILQDLQGQRETIERSREALHGADDTIGRSRKILSNMSRRAQANKFAFYGVSALLFIAILTVIVHRWSR</sequence>
<evidence type="ECO:0000256" key="3">
    <source>
        <dbReference type="ARBA" id="ARBA00022692"/>
    </source>
</evidence>
<keyword evidence="2" id="KW-0813">Transport</keyword>
<evidence type="ECO:0000256" key="10">
    <source>
        <dbReference type="SAM" id="MobiDB-lite"/>
    </source>
</evidence>
<dbReference type="Gene3D" id="1.20.58.400">
    <property type="entry name" value="t-snare proteins"/>
    <property type="match status" value="1"/>
</dbReference>
<dbReference type="GO" id="GO:0005789">
    <property type="term" value="C:endoplasmic reticulum membrane"/>
    <property type="evidence" value="ECO:0007669"/>
    <property type="project" value="TreeGrafter"/>
</dbReference>
<dbReference type="GO" id="GO:0005484">
    <property type="term" value="F:SNAP receptor activity"/>
    <property type="evidence" value="ECO:0007669"/>
    <property type="project" value="InterPro"/>
</dbReference>
<dbReference type="GO" id="GO:0031902">
    <property type="term" value="C:late endosome membrane"/>
    <property type="evidence" value="ECO:0007669"/>
    <property type="project" value="TreeGrafter"/>
</dbReference>
<dbReference type="RefSeq" id="XP_001417231.1">
    <property type="nucleotide sequence ID" value="XM_001417194.1"/>
</dbReference>
<keyword evidence="14" id="KW-1185">Reference proteome</keyword>
<dbReference type="AlphaFoldDB" id="A4RVZ0"/>
<reference evidence="13 14" key="1">
    <citation type="journal article" date="2007" name="Proc. Natl. Acad. Sci. U.S.A.">
        <title>The tiny eukaryote Ostreococcus provides genomic insights into the paradox of plankton speciation.</title>
        <authorList>
            <person name="Palenik B."/>
            <person name="Grimwood J."/>
            <person name="Aerts A."/>
            <person name="Rouze P."/>
            <person name="Salamov A."/>
            <person name="Putnam N."/>
            <person name="Dupont C."/>
            <person name="Jorgensen R."/>
            <person name="Derelle E."/>
            <person name="Rombauts S."/>
            <person name="Zhou K."/>
            <person name="Otillar R."/>
            <person name="Merchant S.S."/>
            <person name="Podell S."/>
            <person name="Gaasterland T."/>
            <person name="Napoli C."/>
            <person name="Gendler K."/>
            <person name="Manuell A."/>
            <person name="Tai V."/>
            <person name="Vallon O."/>
            <person name="Piganeau G."/>
            <person name="Jancek S."/>
            <person name="Heijde M."/>
            <person name="Jabbari K."/>
            <person name="Bowler C."/>
            <person name="Lohr M."/>
            <person name="Robbens S."/>
            <person name="Werner G."/>
            <person name="Dubchak I."/>
            <person name="Pazour G.J."/>
            <person name="Ren Q."/>
            <person name="Paulsen I."/>
            <person name="Delwiche C."/>
            <person name="Schmutz J."/>
            <person name="Rokhsar D."/>
            <person name="Van de Peer Y."/>
            <person name="Moreau H."/>
            <person name="Grigoriev I.V."/>
        </authorList>
    </citation>
    <scope>NUCLEOTIDE SEQUENCE [LARGE SCALE GENOMIC DNA]</scope>
    <source>
        <strain evidence="13 14">CCE9901</strain>
    </source>
</reference>
<comment type="subcellular location">
    <subcellularLocation>
        <location evidence="8">Prevacuolar compartment membrane</location>
        <topology evidence="8">Single-pass type IV membrane protein</topology>
    </subcellularLocation>
</comment>
<evidence type="ECO:0000256" key="2">
    <source>
        <dbReference type="ARBA" id="ARBA00022448"/>
    </source>
</evidence>
<dbReference type="SMART" id="SM00397">
    <property type="entry name" value="t_SNARE"/>
    <property type="match status" value="1"/>
</dbReference>
<dbReference type="CDD" id="cd15862">
    <property type="entry name" value="SNARE_Vti1"/>
    <property type="match status" value="1"/>
</dbReference>
<evidence type="ECO:0000256" key="4">
    <source>
        <dbReference type="ARBA" id="ARBA00022927"/>
    </source>
</evidence>
<dbReference type="GO" id="GO:0006886">
    <property type="term" value="P:intracellular protein transport"/>
    <property type="evidence" value="ECO:0007669"/>
    <property type="project" value="InterPro"/>
</dbReference>
<dbReference type="OrthoDB" id="430637at2759"/>
<feature type="region of interest" description="Disordered" evidence="10">
    <location>
        <begin position="113"/>
        <end position="137"/>
    </location>
</feature>
<dbReference type="InterPro" id="IPR010989">
    <property type="entry name" value="SNARE"/>
</dbReference>
<evidence type="ECO:0000259" key="12">
    <source>
        <dbReference type="SMART" id="SM00397"/>
    </source>
</evidence>
<dbReference type="InterPro" id="IPR027027">
    <property type="entry name" value="GOSR2/Membrin/Bos1"/>
</dbReference>
<proteinExistence type="inferred from homology"/>
<dbReference type="PANTHER" id="PTHR21230:SF26">
    <property type="entry name" value="VESICLE TRANSPORT THROUGH INTERACTION WITH T-SNARES HOMOLOG 1A"/>
    <property type="match status" value="1"/>
</dbReference>
<keyword evidence="5 11" id="KW-1133">Transmembrane helix</keyword>
<name>A4RVZ0_OSTLU</name>
<dbReference type="GO" id="GO:0000149">
    <property type="term" value="F:SNARE binding"/>
    <property type="evidence" value="ECO:0007669"/>
    <property type="project" value="TreeGrafter"/>
</dbReference>
<dbReference type="HOGENOM" id="CLU_075474_3_0_1"/>
<gene>
    <name evidence="13" type="ORF">OSTLU_31153</name>
</gene>
<feature type="transmembrane region" description="Helical" evidence="11">
    <location>
        <begin position="202"/>
        <end position="223"/>
    </location>
</feature>
<dbReference type="PIRSF" id="PIRSF028865">
    <property type="entry name" value="Membrin-2"/>
    <property type="match status" value="1"/>
</dbReference>